<dbReference type="Gene3D" id="1.20.1280.50">
    <property type="match status" value="1"/>
</dbReference>
<dbReference type="VEuPathDB" id="AmoebaDB:NAEGRDRAFT_82151"/>
<proteinExistence type="predicted"/>
<organism evidence="3">
    <name type="scientific">Naegleria gruberi</name>
    <name type="common">Amoeba</name>
    <dbReference type="NCBI Taxonomy" id="5762"/>
    <lineage>
        <taxon>Eukaryota</taxon>
        <taxon>Discoba</taxon>
        <taxon>Heterolobosea</taxon>
        <taxon>Tetramitia</taxon>
        <taxon>Eutetramitia</taxon>
        <taxon>Vahlkampfiidae</taxon>
        <taxon>Naegleria</taxon>
    </lineage>
</organism>
<reference evidence="2 3" key="1">
    <citation type="journal article" date="2010" name="Cell">
        <title>The genome of Naegleria gruberi illuminates early eukaryotic versatility.</title>
        <authorList>
            <person name="Fritz-Laylin L.K."/>
            <person name="Prochnik S.E."/>
            <person name="Ginger M.L."/>
            <person name="Dacks J.B."/>
            <person name="Carpenter M.L."/>
            <person name="Field M.C."/>
            <person name="Kuo A."/>
            <person name="Paredez A."/>
            <person name="Chapman J."/>
            <person name="Pham J."/>
            <person name="Shu S."/>
            <person name="Neupane R."/>
            <person name="Cipriano M."/>
            <person name="Mancuso J."/>
            <person name="Tu H."/>
            <person name="Salamov A."/>
            <person name="Lindquist E."/>
            <person name="Shapiro H."/>
            <person name="Lucas S."/>
            <person name="Grigoriev I.V."/>
            <person name="Cande W.Z."/>
            <person name="Fulton C."/>
            <person name="Rokhsar D.S."/>
            <person name="Dawson S.C."/>
        </authorList>
    </citation>
    <scope>NUCLEOTIDE SEQUENCE [LARGE SCALE GENOMIC DNA]</scope>
    <source>
        <strain evidence="2 3">NEG-M</strain>
    </source>
</reference>
<dbReference type="CDD" id="cd09917">
    <property type="entry name" value="F-box_SF"/>
    <property type="match status" value="1"/>
</dbReference>
<dbReference type="SMART" id="SM00256">
    <property type="entry name" value="FBOX"/>
    <property type="match status" value="1"/>
</dbReference>
<accession>D2W2K6</accession>
<dbReference type="RefSeq" id="XP_002669506.1">
    <property type="nucleotide sequence ID" value="XM_002669460.1"/>
</dbReference>
<dbReference type="InParanoid" id="D2W2K6"/>
<dbReference type="Pfam" id="PF12937">
    <property type="entry name" value="F-box-like"/>
    <property type="match status" value="1"/>
</dbReference>
<dbReference type="GeneID" id="8861006"/>
<dbReference type="OrthoDB" id="2095648at2759"/>
<sequence>MVANTPFSSLFLHYTGCPLVAKSSLLGMLRNYRESKTMQSIEEDLKKASDKKVKAILYVQRAFLEVQAAHEKEAKRSMELALEMDESVGNVYVFSYLEACCHAIACDFDQATKLLIRTRDLLQDSTHAHLKSEIETKVNACCEQNKLIYEKVWSSFFSKAPSTGSLISAEELDFNIAVSLYNSCQYAECVKIIDDIYLAADSKAVAYCYYMRGSSYLFMNSASEQSLNDLENAYKLDKQEETGRILKMNQDLLKDETKVNKMFYKLINDEIIYAVFSYLPIYSVMQVSSTCRLWRHLAAKSLSRRDYLDISYENFINNIDSHLNAFNSTKGKSEKPLQPYHIFDQVIKSSLFDFYSENVMDKRVAITEYAFHFDPNPVVWIKDVYHEYISYEKRFLKNVKVLHIPLYTWFKDEVQLNKFFEKNCSNVEELVLFSPHLERELENDKLKPKAVMDVIYRIPQCVKKVTFDFVLLERDFPADVCSVHGLKFPKLDYVNVNDNRAIIERLFQPHFPNVEVNPIEFRSNTYYKRDYPYRIVYYEEPKPFIRLY</sequence>
<dbReference type="Proteomes" id="UP000006671">
    <property type="component" value="Unassembled WGS sequence"/>
</dbReference>
<keyword evidence="3" id="KW-1185">Reference proteome</keyword>
<dbReference type="KEGG" id="ngr:NAEGRDRAFT_82151"/>
<evidence type="ECO:0000259" key="1">
    <source>
        <dbReference type="SMART" id="SM00256"/>
    </source>
</evidence>
<evidence type="ECO:0000313" key="2">
    <source>
        <dbReference type="EMBL" id="EFC36762.1"/>
    </source>
</evidence>
<protein>
    <recommendedName>
        <fullName evidence="1">F-box domain-containing protein</fullName>
    </recommendedName>
</protein>
<dbReference type="SUPFAM" id="SSF81383">
    <property type="entry name" value="F-box domain"/>
    <property type="match status" value="1"/>
</dbReference>
<name>D2W2K6_NAEGR</name>
<evidence type="ECO:0000313" key="3">
    <source>
        <dbReference type="Proteomes" id="UP000006671"/>
    </source>
</evidence>
<feature type="domain" description="F-box" evidence="1">
    <location>
        <begin position="267"/>
        <end position="307"/>
    </location>
</feature>
<gene>
    <name evidence="2" type="ORF">NAEGRDRAFT_82151</name>
</gene>
<dbReference type="InterPro" id="IPR036047">
    <property type="entry name" value="F-box-like_dom_sf"/>
</dbReference>
<dbReference type="InterPro" id="IPR001810">
    <property type="entry name" value="F-box_dom"/>
</dbReference>
<dbReference type="AlphaFoldDB" id="D2W2K6"/>
<dbReference type="EMBL" id="GG738926">
    <property type="protein sequence ID" value="EFC36762.1"/>
    <property type="molecule type" value="Genomic_DNA"/>
</dbReference>